<reference evidence="1 2" key="2">
    <citation type="journal article" date="2010" name="Stand. Genomic Sci.">
        <title>Complete genome sequence of Nakamurella multipartita type strain (Y-104).</title>
        <authorList>
            <person name="Tice H."/>
            <person name="Mayilraj S."/>
            <person name="Sims D."/>
            <person name="Lapidus A."/>
            <person name="Nolan M."/>
            <person name="Lucas S."/>
            <person name="Glavina Del Rio T."/>
            <person name="Copeland A."/>
            <person name="Cheng J.F."/>
            <person name="Meincke L."/>
            <person name="Bruce D."/>
            <person name="Goodwin L."/>
            <person name="Pitluck S."/>
            <person name="Ivanova N."/>
            <person name="Mavromatis K."/>
            <person name="Ovchinnikova G."/>
            <person name="Pati A."/>
            <person name="Chen A."/>
            <person name="Palaniappan K."/>
            <person name="Land M."/>
            <person name="Hauser L."/>
            <person name="Chang Y.J."/>
            <person name="Jeffries C.D."/>
            <person name="Detter J.C."/>
            <person name="Brettin T."/>
            <person name="Rohde M."/>
            <person name="Goker M."/>
            <person name="Bristow J."/>
            <person name="Eisen J.A."/>
            <person name="Markowitz V."/>
            <person name="Hugenholtz P."/>
            <person name="Kyrpides N.C."/>
            <person name="Klenk H.P."/>
            <person name="Chen F."/>
        </authorList>
    </citation>
    <scope>NUCLEOTIDE SEQUENCE [LARGE SCALE GENOMIC DNA]</scope>
    <source>
        <strain evidence="2">ATCC 700099 / DSM 44233 / CIP 104796 / JCM 9543 / NBRC 105858 / Y-104</strain>
    </source>
</reference>
<organism evidence="1 2">
    <name type="scientific">Nakamurella multipartita (strain ATCC 700099 / DSM 44233 / CIP 104796 / JCM 9543 / NBRC 105858 / Y-104)</name>
    <name type="common">Microsphaera multipartita</name>
    <dbReference type="NCBI Taxonomy" id="479431"/>
    <lineage>
        <taxon>Bacteria</taxon>
        <taxon>Bacillati</taxon>
        <taxon>Actinomycetota</taxon>
        <taxon>Actinomycetes</taxon>
        <taxon>Nakamurellales</taxon>
        <taxon>Nakamurellaceae</taxon>
        <taxon>Nakamurella</taxon>
    </lineage>
</organism>
<reference evidence="2" key="1">
    <citation type="submission" date="2009-09" db="EMBL/GenBank/DDBJ databases">
        <title>The complete genome of Nakamurella multipartita DSM 44233.</title>
        <authorList>
            <consortium name="US DOE Joint Genome Institute (JGI-PGF)"/>
            <person name="Lucas S."/>
            <person name="Copeland A."/>
            <person name="Lapidus A."/>
            <person name="Glavina del Rio T."/>
            <person name="Dalin E."/>
            <person name="Tice H."/>
            <person name="Bruce D."/>
            <person name="Goodwin L."/>
            <person name="Pitluck S."/>
            <person name="Kyrpides N."/>
            <person name="Mavromatis K."/>
            <person name="Ivanova N."/>
            <person name="Ovchinnikova G."/>
            <person name="Sims D."/>
            <person name="Meincke L."/>
            <person name="Brettin T."/>
            <person name="Detter J.C."/>
            <person name="Han C."/>
            <person name="Larimer F."/>
            <person name="Land M."/>
            <person name="Hauser L."/>
            <person name="Markowitz V."/>
            <person name="Cheng J.-F."/>
            <person name="Hugenholtz P."/>
            <person name="Woyke T."/>
            <person name="Wu D."/>
            <person name="Klenk H.-P."/>
            <person name="Eisen J.A."/>
        </authorList>
    </citation>
    <scope>NUCLEOTIDE SEQUENCE [LARGE SCALE GENOMIC DNA]</scope>
    <source>
        <strain evidence="2">ATCC 700099 / DSM 44233 / CIP 104796 / JCM 9543 / NBRC 105858 / Y-104</strain>
    </source>
</reference>
<evidence type="ECO:0000313" key="2">
    <source>
        <dbReference type="Proteomes" id="UP000002218"/>
    </source>
</evidence>
<evidence type="ECO:0000313" key="1">
    <source>
        <dbReference type="EMBL" id="ACV81153.1"/>
    </source>
</evidence>
<gene>
    <name evidence="1" type="ordered locus">Namu_4879</name>
</gene>
<protein>
    <submittedName>
        <fullName evidence="1">Uncharacterized protein</fullName>
    </submittedName>
</protein>
<sequence>MSDFAKQAQDAAEQYLATIQKIQDASLDAIARVTSSIPDAAKDAAKNVPTLPTPEGLPTVEEVSAAYFDFTEKLVANQKAYTEKFLSVVKTEV</sequence>
<dbReference type="KEGG" id="nml:Namu_4879"/>
<name>C8X955_NAKMY</name>
<dbReference type="InParanoid" id="C8X955"/>
<dbReference type="EMBL" id="CP001737">
    <property type="protein sequence ID" value="ACV81153.1"/>
    <property type="molecule type" value="Genomic_DNA"/>
</dbReference>
<dbReference type="Proteomes" id="UP000002218">
    <property type="component" value="Chromosome"/>
</dbReference>
<proteinExistence type="predicted"/>
<keyword evidence="2" id="KW-1185">Reference proteome</keyword>
<dbReference type="RefSeq" id="WP_015749962.1">
    <property type="nucleotide sequence ID" value="NC_013235.1"/>
</dbReference>
<dbReference type="AlphaFoldDB" id="C8X955"/>
<dbReference type="HOGENOM" id="CLU_2396600_0_0_11"/>
<accession>C8X955</accession>